<feature type="transmembrane region" description="Helical" evidence="10">
    <location>
        <begin position="42"/>
        <end position="62"/>
    </location>
</feature>
<evidence type="ECO:0000256" key="6">
    <source>
        <dbReference type="ARBA" id="ARBA00022989"/>
    </source>
</evidence>
<evidence type="ECO:0000256" key="1">
    <source>
        <dbReference type="ARBA" id="ARBA00004651"/>
    </source>
</evidence>
<keyword evidence="8" id="KW-0675">Receptor</keyword>
<evidence type="ECO:0000256" key="4">
    <source>
        <dbReference type="ARBA" id="ARBA00022692"/>
    </source>
</evidence>
<evidence type="ECO:0000256" key="10">
    <source>
        <dbReference type="SAM" id="Phobius"/>
    </source>
</evidence>
<feature type="transmembrane region" description="Helical" evidence="10">
    <location>
        <begin position="102"/>
        <end position="124"/>
    </location>
</feature>
<reference evidence="11 12" key="1">
    <citation type="submission" date="2023-11" db="EMBL/GenBank/DDBJ databases">
        <authorList>
            <person name="Okamura Y."/>
        </authorList>
    </citation>
    <scope>NUCLEOTIDE SEQUENCE [LARGE SCALE GENOMIC DNA]</scope>
</reference>
<keyword evidence="4 10" id="KW-0812">Transmembrane</keyword>
<proteinExistence type="predicted"/>
<evidence type="ECO:0000313" key="12">
    <source>
        <dbReference type="Proteomes" id="UP001497472"/>
    </source>
</evidence>
<keyword evidence="6 10" id="KW-1133">Transmembrane helix</keyword>
<dbReference type="GO" id="GO:0005886">
    <property type="term" value="C:plasma membrane"/>
    <property type="evidence" value="ECO:0007669"/>
    <property type="project" value="UniProtKB-SubCell"/>
</dbReference>
<dbReference type="PANTHER" id="PTHR21137:SF35">
    <property type="entry name" value="ODORANT RECEPTOR 19A-RELATED"/>
    <property type="match status" value="1"/>
</dbReference>
<evidence type="ECO:0000256" key="2">
    <source>
        <dbReference type="ARBA" id="ARBA00022475"/>
    </source>
</evidence>
<organism evidence="11 12">
    <name type="scientific">Leptosia nina</name>
    <dbReference type="NCBI Taxonomy" id="320188"/>
    <lineage>
        <taxon>Eukaryota</taxon>
        <taxon>Metazoa</taxon>
        <taxon>Ecdysozoa</taxon>
        <taxon>Arthropoda</taxon>
        <taxon>Hexapoda</taxon>
        <taxon>Insecta</taxon>
        <taxon>Pterygota</taxon>
        <taxon>Neoptera</taxon>
        <taxon>Endopterygota</taxon>
        <taxon>Lepidoptera</taxon>
        <taxon>Glossata</taxon>
        <taxon>Ditrysia</taxon>
        <taxon>Papilionoidea</taxon>
        <taxon>Pieridae</taxon>
        <taxon>Pierinae</taxon>
        <taxon>Leptosia</taxon>
    </lineage>
</organism>
<dbReference type="InterPro" id="IPR004117">
    <property type="entry name" value="7tm6_olfct_rcpt"/>
</dbReference>
<gene>
    <name evidence="11" type="ORF">LNINA_LOCUS5428</name>
</gene>
<keyword evidence="9" id="KW-0807">Transducer</keyword>
<dbReference type="Pfam" id="PF02949">
    <property type="entry name" value="7tm_6"/>
    <property type="match status" value="1"/>
</dbReference>
<name>A0AAV1JB88_9NEOP</name>
<evidence type="ECO:0000313" key="11">
    <source>
        <dbReference type="EMBL" id="CAK1545812.1"/>
    </source>
</evidence>
<keyword evidence="5" id="KW-0552">Olfaction</keyword>
<evidence type="ECO:0000256" key="8">
    <source>
        <dbReference type="ARBA" id="ARBA00023170"/>
    </source>
</evidence>
<feature type="transmembrane region" description="Helical" evidence="10">
    <location>
        <begin position="209"/>
        <end position="231"/>
    </location>
</feature>
<dbReference type="Proteomes" id="UP001497472">
    <property type="component" value="Unassembled WGS sequence"/>
</dbReference>
<dbReference type="AlphaFoldDB" id="A0AAV1JB88"/>
<dbReference type="GO" id="GO:0005549">
    <property type="term" value="F:odorant binding"/>
    <property type="evidence" value="ECO:0007669"/>
    <property type="project" value="InterPro"/>
</dbReference>
<feature type="transmembrane region" description="Helical" evidence="10">
    <location>
        <begin position="179"/>
        <end position="203"/>
    </location>
</feature>
<dbReference type="GO" id="GO:0007165">
    <property type="term" value="P:signal transduction"/>
    <property type="evidence" value="ECO:0007669"/>
    <property type="project" value="UniProtKB-KW"/>
</dbReference>
<evidence type="ECO:0000256" key="9">
    <source>
        <dbReference type="ARBA" id="ARBA00023224"/>
    </source>
</evidence>
<protein>
    <submittedName>
        <fullName evidence="11">Uncharacterized protein</fullName>
    </submittedName>
</protein>
<keyword evidence="2" id="KW-1003">Cell membrane</keyword>
<keyword evidence="7 10" id="KW-0472">Membrane</keyword>
<evidence type="ECO:0000256" key="5">
    <source>
        <dbReference type="ARBA" id="ARBA00022725"/>
    </source>
</evidence>
<evidence type="ECO:0000256" key="7">
    <source>
        <dbReference type="ARBA" id="ARBA00023136"/>
    </source>
</evidence>
<keyword evidence="3" id="KW-0716">Sensory transduction</keyword>
<dbReference type="EMBL" id="CAVLEF010000007">
    <property type="protein sequence ID" value="CAK1545812.1"/>
    <property type="molecule type" value="Genomic_DNA"/>
</dbReference>
<dbReference type="PANTHER" id="PTHR21137">
    <property type="entry name" value="ODORANT RECEPTOR"/>
    <property type="match status" value="1"/>
</dbReference>
<evidence type="ECO:0000256" key="3">
    <source>
        <dbReference type="ARBA" id="ARBA00022606"/>
    </source>
</evidence>
<comment type="caution">
    <text evidence="11">The sequence shown here is derived from an EMBL/GenBank/DDBJ whole genome shotgun (WGS) entry which is preliminary data.</text>
</comment>
<comment type="subcellular location">
    <subcellularLocation>
        <location evidence="1">Cell membrane</location>
        <topology evidence="1">Multi-pass membrane protein</topology>
    </subcellularLocation>
</comment>
<dbReference type="GO" id="GO:0004984">
    <property type="term" value="F:olfactory receptor activity"/>
    <property type="evidence" value="ECO:0007669"/>
    <property type="project" value="InterPro"/>
</dbReference>
<keyword evidence="12" id="KW-1185">Reference proteome</keyword>
<accession>A0AAV1JB88</accession>
<sequence>MSYSWSTLYYKEDIKNLLVKLTITLKNKYNNKKIEEDMLRKAVLYSSAYVASCSVALFFYAFDAVVQVLKSGGTFTTVVVAWPDVAEIGLLPDTVRIIAYAMWWYFMIRASAVYVLVISLTILLSHQYKILQDYFYSLENIFKADVKLEEKENDYENALKFGISIHAETMWCVKECQKVCNWVFSGQIGINFTVFCMLMLQMVNSERTFMSVLATLSTGLALLTTTGFFMCNAGDITVEAGLLPRAIFSSGWQNCRGDAAIRVRKLITLAIAQSQV</sequence>